<dbReference type="PANTHER" id="PTHR23142">
    <property type="entry name" value="PRE-MRNA-SPLICING FACTOR 38A-RELATED"/>
    <property type="match status" value="1"/>
</dbReference>
<protein>
    <recommendedName>
        <fullName evidence="7">Pre-mRNA-splicing factor 38</fullName>
    </recommendedName>
</protein>
<evidence type="ECO:0000256" key="1">
    <source>
        <dbReference type="ARBA" id="ARBA00004123"/>
    </source>
</evidence>
<evidence type="ECO:0000256" key="5">
    <source>
        <dbReference type="ARBA" id="ARBA00023187"/>
    </source>
</evidence>
<dbReference type="InterPro" id="IPR005037">
    <property type="entry name" value="PRP38"/>
</dbReference>
<evidence type="ECO:0000256" key="8">
    <source>
        <dbReference type="SAM" id="MobiDB-lite"/>
    </source>
</evidence>
<dbReference type="InterPro" id="IPR045347">
    <property type="entry name" value="HIND"/>
</dbReference>
<reference evidence="9 10" key="1">
    <citation type="submission" date="2016-07" db="EMBL/GenBank/DDBJ databases">
        <title>Pervasive Adenine N6-methylation of Active Genes in Fungi.</title>
        <authorList>
            <consortium name="DOE Joint Genome Institute"/>
            <person name="Mondo S.J."/>
            <person name="Dannebaum R.O."/>
            <person name="Kuo R.C."/>
            <person name="Labutti K."/>
            <person name="Haridas S."/>
            <person name="Kuo A."/>
            <person name="Salamov A."/>
            <person name="Ahrendt S.R."/>
            <person name="Lipzen A."/>
            <person name="Sullivan W."/>
            <person name="Andreopoulos W.B."/>
            <person name="Clum A."/>
            <person name="Lindquist E."/>
            <person name="Daum C."/>
            <person name="Ramamoorthy G.K."/>
            <person name="Gryganskyi A."/>
            <person name="Culley D."/>
            <person name="Magnuson J.K."/>
            <person name="James T.Y."/>
            <person name="O'Malley M.A."/>
            <person name="Stajich J.E."/>
            <person name="Spatafora J.W."/>
            <person name="Visel A."/>
            <person name="Grigoriev I.V."/>
        </authorList>
    </citation>
    <scope>NUCLEOTIDE SEQUENCE [LARGE SCALE GENOMIC DNA]</scope>
    <source>
        <strain evidence="9 10">PL171</strain>
    </source>
</reference>
<organism evidence="9 10">
    <name type="scientific">Catenaria anguillulae PL171</name>
    <dbReference type="NCBI Taxonomy" id="765915"/>
    <lineage>
        <taxon>Eukaryota</taxon>
        <taxon>Fungi</taxon>
        <taxon>Fungi incertae sedis</taxon>
        <taxon>Blastocladiomycota</taxon>
        <taxon>Blastocladiomycetes</taxon>
        <taxon>Blastocladiales</taxon>
        <taxon>Catenariaceae</taxon>
        <taxon>Catenaria</taxon>
    </lineage>
</organism>
<feature type="region of interest" description="Disordered" evidence="8">
    <location>
        <begin position="65"/>
        <end position="192"/>
    </location>
</feature>
<evidence type="ECO:0000256" key="6">
    <source>
        <dbReference type="ARBA" id="ARBA00023242"/>
    </source>
</evidence>
<comment type="similarity">
    <text evidence="2 7">Belongs to the PRP38 family.</text>
</comment>
<evidence type="ECO:0000313" key="9">
    <source>
        <dbReference type="EMBL" id="ORZ39457.1"/>
    </source>
</evidence>
<dbReference type="OrthoDB" id="190958at2759"/>
<dbReference type="STRING" id="765915.A0A1Y2HXV6"/>
<dbReference type="Pfam" id="PF03371">
    <property type="entry name" value="PRP38"/>
    <property type="match status" value="1"/>
</dbReference>
<dbReference type="AlphaFoldDB" id="A0A1Y2HXV6"/>
<dbReference type="GO" id="GO:0005681">
    <property type="term" value="C:spliceosomal complex"/>
    <property type="evidence" value="ECO:0007669"/>
    <property type="project" value="UniProtKB-KW"/>
</dbReference>
<proteinExistence type="inferred from homology"/>
<keyword evidence="3 7" id="KW-0507">mRNA processing</keyword>
<dbReference type="Proteomes" id="UP000193411">
    <property type="component" value="Unassembled WGS sequence"/>
</dbReference>
<gene>
    <name evidence="9" type="ORF">BCR44DRAFT_1426584</name>
</gene>
<evidence type="ECO:0000256" key="7">
    <source>
        <dbReference type="RuleBase" id="RU367025"/>
    </source>
</evidence>
<evidence type="ECO:0000256" key="4">
    <source>
        <dbReference type="ARBA" id="ARBA00022728"/>
    </source>
</evidence>
<feature type="compositionally biased region" description="Basic and acidic residues" evidence="8">
    <location>
        <begin position="86"/>
        <end position="122"/>
    </location>
</feature>
<feature type="compositionally biased region" description="Low complexity" evidence="8">
    <location>
        <begin position="154"/>
        <end position="163"/>
    </location>
</feature>
<dbReference type="EMBL" id="MCFL01000005">
    <property type="protein sequence ID" value="ORZ39457.1"/>
    <property type="molecule type" value="Genomic_DNA"/>
</dbReference>
<keyword evidence="4 7" id="KW-0747">Spliceosome</keyword>
<keyword evidence="6 7" id="KW-0539">Nucleus</keyword>
<keyword evidence="10" id="KW-1185">Reference proteome</keyword>
<evidence type="ECO:0000256" key="3">
    <source>
        <dbReference type="ARBA" id="ARBA00022664"/>
    </source>
</evidence>
<evidence type="ECO:0000256" key="2">
    <source>
        <dbReference type="ARBA" id="ARBA00006164"/>
    </source>
</evidence>
<comment type="subcellular location">
    <subcellularLocation>
        <location evidence="1 7">Nucleus</location>
    </subcellularLocation>
</comment>
<dbReference type="GO" id="GO:0000398">
    <property type="term" value="P:mRNA splicing, via spliceosome"/>
    <property type="evidence" value="ECO:0007669"/>
    <property type="project" value="UniProtKB-UniRule"/>
</dbReference>
<evidence type="ECO:0000313" key="10">
    <source>
        <dbReference type="Proteomes" id="UP000193411"/>
    </source>
</evidence>
<dbReference type="GO" id="GO:0046540">
    <property type="term" value="C:U4/U6 x U5 tri-snRNP complex"/>
    <property type="evidence" value="ECO:0007669"/>
    <property type="project" value="InterPro"/>
</dbReference>
<keyword evidence="5 7" id="KW-0508">mRNA splicing</keyword>
<dbReference type="Pfam" id="PF19252">
    <property type="entry name" value="HIND"/>
    <property type="match status" value="1"/>
</dbReference>
<comment type="caution">
    <text evidence="9">The sequence shown here is derived from an EMBL/GenBank/DDBJ whole genome shotgun (WGS) entry which is preliminary data.</text>
</comment>
<feature type="compositionally biased region" description="Basic and acidic residues" evidence="8">
    <location>
        <begin position="130"/>
        <end position="141"/>
    </location>
</feature>
<feature type="compositionally biased region" description="Acidic residues" evidence="8">
    <location>
        <begin position="70"/>
        <end position="85"/>
    </location>
</feature>
<sequence>MYVRLTFPPRDVYDELEPLLNDARKLRVRMPGAGGYAIMYMDELLPRLQKRWVLEEAGELDGPRVSLLQDEFDASVEAEEEEEEERERREHHASDAMDVDDRPAQDEESDGSHETHGRRSGLDNEPAAMDVDRDVDVDKKVKVSKKKVAKLFRSSGKSSSSSGGDSGGFKESMTIEETNAMRIKLGLKPLKS</sequence>
<comment type="function">
    <text evidence="7">Required for pre-mRNA splicing.</text>
</comment>
<accession>A0A1Y2HXV6</accession>
<name>A0A1Y2HXV6_9FUNG</name>